<dbReference type="InterPro" id="IPR007110">
    <property type="entry name" value="Ig-like_dom"/>
</dbReference>
<dbReference type="InterPro" id="IPR003598">
    <property type="entry name" value="Ig_sub2"/>
</dbReference>
<dbReference type="InterPro" id="IPR003961">
    <property type="entry name" value="FN3_dom"/>
</dbReference>
<dbReference type="PROSITE" id="PS50853">
    <property type="entry name" value="FN3"/>
    <property type="match status" value="5"/>
</dbReference>
<feature type="domain" description="Fibronectin type-III" evidence="14">
    <location>
        <begin position="987"/>
        <end position="1090"/>
    </location>
</feature>
<dbReference type="SMART" id="SM00060">
    <property type="entry name" value="FN3"/>
    <property type="match status" value="5"/>
</dbReference>
<dbReference type="SMART" id="SM00408">
    <property type="entry name" value="IGc2"/>
    <property type="match status" value="4"/>
</dbReference>
<feature type="signal peptide" evidence="12">
    <location>
        <begin position="1"/>
        <end position="22"/>
    </location>
</feature>
<keyword evidence="9" id="KW-0393">Immunoglobulin domain</keyword>
<feature type="domain" description="Fibronectin type-III" evidence="14">
    <location>
        <begin position="885"/>
        <end position="985"/>
    </location>
</feature>
<dbReference type="Proteomes" id="UP000245119">
    <property type="component" value="Linkage Group LG5"/>
</dbReference>
<dbReference type="EMBL" id="PZQS01000005">
    <property type="protein sequence ID" value="PVD30313.1"/>
    <property type="molecule type" value="Genomic_DNA"/>
</dbReference>
<evidence type="ECO:0000313" key="15">
    <source>
        <dbReference type="EMBL" id="PVD30313.1"/>
    </source>
</evidence>
<keyword evidence="4" id="KW-0130">Cell adhesion</keyword>
<comment type="subcellular location">
    <subcellularLocation>
        <location evidence="1">Membrane</location>
        <topology evidence="1">Single-pass type I membrane protein</topology>
    </subcellularLocation>
</comment>
<feature type="domain" description="Ig-like" evidence="13">
    <location>
        <begin position="132"/>
        <end position="233"/>
    </location>
</feature>
<comment type="caution">
    <text evidence="15">The sequence shown here is derived from an EMBL/GenBank/DDBJ whole genome shotgun (WGS) entry which is preliminary data.</text>
</comment>
<name>A0A2T7PA71_POMCA</name>
<dbReference type="InterPro" id="IPR003599">
    <property type="entry name" value="Ig_sub"/>
</dbReference>
<feature type="domain" description="Ig-like" evidence="13">
    <location>
        <begin position="31"/>
        <end position="118"/>
    </location>
</feature>
<dbReference type="Pfam" id="PF13927">
    <property type="entry name" value="Ig_3"/>
    <property type="match status" value="1"/>
</dbReference>
<evidence type="ECO:0000256" key="6">
    <source>
        <dbReference type="ARBA" id="ARBA00023136"/>
    </source>
</evidence>
<dbReference type="InterPro" id="IPR013098">
    <property type="entry name" value="Ig_I-set"/>
</dbReference>
<feature type="transmembrane region" description="Helical" evidence="11">
    <location>
        <begin position="256"/>
        <end position="281"/>
    </location>
</feature>
<keyword evidence="8" id="KW-0325">Glycoprotein</keyword>
<keyword evidence="5 11" id="KW-1133">Transmembrane helix</keyword>
<evidence type="ECO:0000256" key="1">
    <source>
        <dbReference type="ARBA" id="ARBA00004479"/>
    </source>
</evidence>
<evidence type="ECO:0000256" key="4">
    <source>
        <dbReference type="ARBA" id="ARBA00022889"/>
    </source>
</evidence>
<feature type="transmembrane region" description="Helical" evidence="11">
    <location>
        <begin position="1101"/>
        <end position="1121"/>
    </location>
</feature>
<keyword evidence="16" id="KW-1185">Reference proteome</keyword>
<proteinExistence type="predicted"/>
<dbReference type="SUPFAM" id="SSF48726">
    <property type="entry name" value="Immunoglobulin"/>
    <property type="match status" value="5"/>
</dbReference>
<evidence type="ECO:0008006" key="17">
    <source>
        <dbReference type="Google" id="ProtNLM"/>
    </source>
</evidence>
<dbReference type="Gene3D" id="2.60.40.10">
    <property type="entry name" value="Immunoglobulins"/>
    <property type="match status" value="10"/>
</dbReference>
<evidence type="ECO:0000256" key="9">
    <source>
        <dbReference type="ARBA" id="ARBA00023319"/>
    </source>
</evidence>
<evidence type="ECO:0000256" key="2">
    <source>
        <dbReference type="ARBA" id="ARBA00022692"/>
    </source>
</evidence>
<keyword evidence="12" id="KW-0732">Signal</keyword>
<dbReference type="GO" id="GO:0007420">
    <property type="term" value="P:brain development"/>
    <property type="evidence" value="ECO:0007669"/>
    <property type="project" value="TreeGrafter"/>
</dbReference>
<evidence type="ECO:0000256" key="11">
    <source>
        <dbReference type="SAM" id="Phobius"/>
    </source>
</evidence>
<dbReference type="InterPro" id="IPR036116">
    <property type="entry name" value="FN3_sf"/>
</dbReference>
<evidence type="ECO:0000256" key="3">
    <source>
        <dbReference type="ARBA" id="ARBA00022737"/>
    </source>
</evidence>
<dbReference type="InterPro" id="IPR036179">
    <property type="entry name" value="Ig-like_dom_sf"/>
</dbReference>
<feature type="chain" id="PRO_5015582518" description="Neuroglian" evidence="12">
    <location>
        <begin position="23"/>
        <end position="1206"/>
    </location>
</feature>
<keyword evidence="7" id="KW-1015">Disulfide bond</keyword>
<dbReference type="CDD" id="cd00063">
    <property type="entry name" value="FN3"/>
    <property type="match status" value="5"/>
</dbReference>
<protein>
    <recommendedName>
        <fullName evidence="17">Neuroglian</fullName>
    </recommendedName>
</protein>
<evidence type="ECO:0000256" key="8">
    <source>
        <dbReference type="ARBA" id="ARBA00023180"/>
    </source>
</evidence>
<keyword evidence="2 11" id="KW-0812">Transmembrane</keyword>
<dbReference type="SUPFAM" id="SSF49265">
    <property type="entry name" value="Fibronectin type III"/>
    <property type="match status" value="3"/>
</dbReference>
<feature type="domain" description="Ig-like" evidence="13">
    <location>
        <begin position="467"/>
        <end position="552"/>
    </location>
</feature>
<dbReference type="FunFam" id="2.60.40.10:FF:000004">
    <property type="entry name" value="DCC isoform 1"/>
    <property type="match status" value="1"/>
</dbReference>
<dbReference type="OrthoDB" id="6244967at2759"/>
<evidence type="ECO:0000256" key="5">
    <source>
        <dbReference type="ARBA" id="ARBA00022989"/>
    </source>
</evidence>
<evidence type="ECO:0000256" key="12">
    <source>
        <dbReference type="SAM" id="SignalP"/>
    </source>
</evidence>
<evidence type="ECO:0000256" key="7">
    <source>
        <dbReference type="ARBA" id="ARBA00023157"/>
    </source>
</evidence>
<dbReference type="STRING" id="400727.A0A2T7PA71"/>
<organism evidence="15 16">
    <name type="scientific">Pomacea canaliculata</name>
    <name type="common">Golden apple snail</name>
    <dbReference type="NCBI Taxonomy" id="400727"/>
    <lineage>
        <taxon>Eukaryota</taxon>
        <taxon>Metazoa</taxon>
        <taxon>Spiralia</taxon>
        <taxon>Lophotrochozoa</taxon>
        <taxon>Mollusca</taxon>
        <taxon>Gastropoda</taxon>
        <taxon>Caenogastropoda</taxon>
        <taxon>Architaenioglossa</taxon>
        <taxon>Ampullarioidea</taxon>
        <taxon>Ampullariidae</taxon>
        <taxon>Pomacea</taxon>
    </lineage>
</organism>
<keyword evidence="6 11" id="KW-0472">Membrane</keyword>
<dbReference type="InterPro" id="IPR013783">
    <property type="entry name" value="Ig-like_fold"/>
</dbReference>
<dbReference type="CDD" id="cd00096">
    <property type="entry name" value="Ig"/>
    <property type="match status" value="1"/>
</dbReference>
<feature type="compositionally biased region" description="Basic and acidic residues" evidence="10">
    <location>
        <begin position="1135"/>
        <end position="1162"/>
    </location>
</feature>
<evidence type="ECO:0000259" key="13">
    <source>
        <dbReference type="PROSITE" id="PS50835"/>
    </source>
</evidence>
<dbReference type="Pfam" id="PF00041">
    <property type="entry name" value="fn3"/>
    <property type="match status" value="2"/>
</dbReference>
<evidence type="ECO:0000313" key="16">
    <source>
        <dbReference type="Proteomes" id="UP000245119"/>
    </source>
</evidence>
<reference evidence="15 16" key="1">
    <citation type="submission" date="2018-04" db="EMBL/GenBank/DDBJ databases">
        <title>The genome of golden apple snail Pomacea canaliculata provides insight into stress tolerance and invasive adaptation.</title>
        <authorList>
            <person name="Liu C."/>
            <person name="Liu B."/>
            <person name="Ren Y."/>
            <person name="Zhang Y."/>
            <person name="Wang H."/>
            <person name="Li S."/>
            <person name="Jiang F."/>
            <person name="Yin L."/>
            <person name="Zhang G."/>
            <person name="Qian W."/>
            <person name="Fan W."/>
        </authorList>
    </citation>
    <scope>NUCLEOTIDE SEQUENCE [LARGE SCALE GENOMIC DNA]</scope>
    <source>
        <strain evidence="15">SZHN2017</strain>
        <tissue evidence="15">Muscle</tissue>
    </source>
</reference>
<dbReference type="PANTHER" id="PTHR44170:SF6">
    <property type="entry name" value="CONTACTIN"/>
    <property type="match status" value="1"/>
</dbReference>
<feature type="domain" description="Fibronectin type-III" evidence="14">
    <location>
        <begin position="662"/>
        <end position="764"/>
    </location>
</feature>
<dbReference type="PROSITE" id="PS50835">
    <property type="entry name" value="IG_LIKE"/>
    <property type="match status" value="5"/>
</dbReference>
<accession>A0A2T7PA71</accession>
<feature type="domain" description="Fibronectin type-III" evidence="14">
    <location>
        <begin position="766"/>
        <end position="884"/>
    </location>
</feature>
<dbReference type="InterPro" id="IPR026966">
    <property type="entry name" value="Neurofascin/L1/NrCAM_C"/>
</dbReference>
<feature type="region of interest" description="Disordered" evidence="10">
    <location>
        <begin position="1135"/>
        <end position="1206"/>
    </location>
</feature>
<dbReference type="GO" id="GO:0005886">
    <property type="term" value="C:plasma membrane"/>
    <property type="evidence" value="ECO:0007669"/>
    <property type="project" value="TreeGrafter"/>
</dbReference>
<keyword evidence="3" id="KW-0677">Repeat</keyword>
<feature type="domain" description="Ig-like" evidence="13">
    <location>
        <begin position="378"/>
        <end position="462"/>
    </location>
</feature>
<feature type="domain" description="Fibronectin type-III" evidence="14">
    <location>
        <begin position="563"/>
        <end position="660"/>
    </location>
</feature>
<dbReference type="SMART" id="SM00409">
    <property type="entry name" value="IG"/>
    <property type="match status" value="5"/>
</dbReference>
<dbReference type="PROSITE" id="PS51257">
    <property type="entry name" value="PROKAR_LIPOPROTEIN"/>
    <property type="match status" value="1"/>
</dbReference>
<dbReference type="GO" id="GO:0007411">
    <property type="term" value="P:axon guidance"/>
    <property type="evidence" value="ECO:0007669"/>
    <property type="project" value="TreeGrafter"/>
</dbReference>
<dbReference type="AlphaFoldDB" id="A0A2T7PA71"/>
<dbReference type="GO" id="GO:0098632">
    <property type="term" value="F:cell-cell adhesion mediator activity"/>
    <property type="evidence" value="ECO:0007669"/>
    <property type="project" value="TreeGrafter"/>
</dbReference>
<sequence length="1206" mass="135602">MKVWILPLLLVLSACLLTAVNGAQIHNCMPPAITTQARMTVYFHDSTKVDLPCIAQGKQTLVYSWLKDGEVLDLNSEENKARISVTPGQGSISIPQATDADAGVYQCRVQNQCGVSLSIKTNLLRVFIEPFPPVTEPEIKKVSLGQSLKLSCNPPNSVPKATTWWILNPSDDEYNGNDNVDKEEDMFNKVEENDRITSDYNGNLYFIYVMEDDEQKGNRYTCTAYNSELRSLNQGEDKVIKPYGSNQFFSLQTFTAVYFTLFINEALVFFLFILFINFFFVASPKWTQMPKDMEVGVEDNVTIVCDAEGDPQPHIQWYINGIPINESTPAASNRQVRRNVLMFYNVTQDDSQVIQCNVSNVYGYRWADVFMQVVAVEPAITKEPTQQKVAKERNVTIPCQVTGKPKPSVVWYKGSQLLSGNRYKIMDNGDLHVAMVEEGDSGQYTCLAMNRFGQARAEGSLLVRGKTTIVSKPVDDQVSYGEEAHFRCVAKTDPHETNNLRYYWLKNGERLNTSDPRIRIEAEDLYITKTTSKDTGTYTCVADNQLDSDNVTAVLEVKAPPDPPYNVSVVVCSGSNADLAWEFADSSSNFSPLQSFIVEYNNSNDPDNWVVSSSPSAADRQARVQLTPWASYTFRVRAVNGIGISDPSKPTQTLCQTPEARPARHPAGVRTVGDKTGYLVIEWEPMPKIEHNGQDFQYIITWQAEGEEEVKTYIETNPEVNRYEVKVDGVYKPYTVTVSAKNAKGEPHLKAKPVRGFSGEAEPRVVPQNFELDPDVPVTATSAGFRWDPVDTSPKSIRGAFQGYKIRYWKKDRKEDTLHEELVVVPDIRSRRATIEDYYNPEDKIRGTVSNLPSYSDIEADVVVVNTYFSSNGSNIINFTTPEGVPDRVEYLEALFRGSSHFLLEWGPPIEKNGIITGYGIGYRHIDGLMVNDLVIVRDDLGPEQRRATIENLVANSLYRLYVWAKTAKGQGREYFIDVRTTDDITKLAFPEIKDIYPGEYRANITWDLPDEKGARTGSKYYLEYRKMGNGKWEREQHAATEHFWLTLEKLEPATTYEVRVISMPNSKAAEMDSSNYQPSDRKVFTTTGIGATKAAGFLSAWWFIIMMVAIAILILILIIVCIVKRNRGKEYKFPPEKDTTDETPGHFNEMAKRKSSIRGETDSLEDYGDVDPTKFNEDGSFIGQYGSGKAEGGEPPNASAMSSIV</sequence>
<dbReference type="Pfam" id="PF07679">
    <property type="entry name" value="I-set"/>
    <property type="match status" value="3"/>
</dbReference>
<evidence type="ECO:0000256" key="10">
    <source>
        <dbReference type="SAM" id="MobiDB-lite"/>
    </source>
</evidence>
<dbReference type="PANTHER" id="PTHR44170">
    <property type="entry name" value="PROTEIN SIDEKICK"/>
    <property type="match status" value="1"/>
</dbReference>
<gene>
    <name evidence="15" type="ORF">C0Q70_09577</name>
</gene>
<feature type="domain" description="Ig-like" evidence="13">
    <location>
        <begin position="284"/>
        <end position="360"/>
    </location>
</feature>
<dbReference type="Pfam" id="PF13882">
    <property type="entry name" value="Bravo_FIGEY"/>
    <property type="match status" value="1"/>
</dbReference>
<dbReference type="GO" id="GO:0030424">
    <property type="term" value="C:axon"/>
    <property type="evidence" value="ECO:0007669"/>
    <property type="project" value="TreeGrafter"/>
</dbReference>
<evidence type="ECO:0000259" key="14">
    <source>
        <dbReference type="PROSITE" id="PS50853"/>
    </source>
</evidence>